<feature type="transmembrane region" description="Helical" evidence="8">
    <location>
        <begin position="229"/>
        <end position="250"/>
    </location>
</feature>
<dbReference type="SUPFAM" id="SSF103473">
    <property type="entry name" value="MFS general substrate transporter"/>
    <property type="match status" value="1"/>
</dbReference>
<comment type="subcellular location">
    <subcellularLocation>
        <location evidence="1">Cell membrane</location>
        <topology evidence="1">Multi-pass membrane protein</topology>
    </subcellularLocation>
</comment>
<evidence type="ECO:0000256" key="6">
    <source>
        <dbReference type="ARBA" id="ARBA00023136"/>
    </source>
</evidence>
<dbReference type="GO" id="GO:0016746">
    <property type="term" value="F:acyltransferase activity"/>
    <property type="evidence" value="ECO:0007669"/>
    <property type="project" value="UniProtKB-KW"/>
</dbReference>
<evidence type="ECO:0000313" key="10">
    <source>
        <dbReference type="EMBL" id="REC94000.1"/>
    </source>
</evidence>
<dbReference type="PANTHER" id="PTHR43266">
    <property type="entry name" value="MACROLIDE-EFFLUX PROTEIN"/>
    <property type="match status" value="1"/>
</dbReference>
<keyword evidence="10" id="KW-0808">Transferase</keyword>
<evidence type="ECO:0000256" key="7">
    <source>
        <dbReference type="SAM" id="MobiDB-lite"/>
    </source>
</evidence>
<dbReference type="InterPro" id="IPR011701">
    <property type="entry name" value="MFS"/>
</dbReference>
<name>A0A3D9DT91_9GAMM</name>
<dbReference type="EMBL" id="QRDJ01000008">
    <property type="protein sequence ID" value="REC94000.1"/>
    <property type="molecule type" value="Genomic_DNA"/>
</dbReference>
<keyword evidence="4 8" id="KW-0812">Transmembrane</keyword>
<feature type="domain" description="Phospholipid/glycerol acyltransferase" evidence="9">
    <location>
        <begin position="454"/>
        <end position="570"/>
    </location>
</feature>
<evidence type="ECO:0000256" key="5">
    <source>
        <dbReference type="ARBA" id="ARBA00022989"/>
    </source>
</evidence>
<dbReference type="AlphaFoldDB" id="A0A3D9DT91"/>
<evidence type="ECO:0000256" key="1">
    <source>
        <dbReference type="ARBA" id="ARBA00004651"/>
    </source>
</evidence>
<keyword evidence="6 8" id="KW-0472">Membrane</keyword>
<keyword evidence="3" id="KW-1003">Cell membrane</keyword>
<dbReference type="PANTHER" id="PTHR43266:SF2">
    <property type="entry name" value="MAJOR FACILITATOR SUPERFAMILY (MFS) PROFILE DOMAIN-CONTAINING PROTEIN"/>
    <property type="match status" value="1"/>
</dbReference>
<feature type="transmembrane region" description="Helical" evidence="8">
    <location>
        <begin position="177"/>
        <end position="197"/>
    </location>
</feature>
<evidence type="ECO:0000256" key="4">
    <source>
        <dbReference type="ARBA" id="ARBA00022692"/>
    </source>
</evidence>
<keyword evidence="11" id="KW-1185">Reference proteome</keyword>
<organism evidence="10 11">
    <name type="scientific">Kushneria indalinina DSM 14324</name>
    <dbReference type="NCBI Taxonomy" id="1122140"/>
    <lineage>
        <taxon>Bacteria</taxon>
        <taxon>Pseudomonadati</taxon>
        <taxon>Pseudomonadota</taxon>
        <taxon>Gammaproteobacteria</taxon>
        <taxon>Oceanospirillales</taxon>
        <taxon>Halomonadaceae</taxon>
        <taxon>Kushneria</taxon>
    </lineage>
</organism>
<feature type="region of interest" description="Disordered" evidence="7">
    <location>
        <begin position="631"/>
        <end position="659"/>
    </location>
</feature>
<reference evidence="10 11" key="1">
    <citation type="submission" date="2018-07" db="EMBL/GenBank/DDBJ databases">
        <title>Genomic Encyclopedia of Type Strains, Phase IV (KMG-IV): sequencing the most valuable type-strain genomes for metagenomic binning, comparative biology and taxonomic classification.</title>
        <authorList>
            <person name="Goeker M."/>
        </authorList>
    </citation>
    <scope>NUCLEOTIDE SEQUENCE [LARGE SCALE GENOMIC DNA]</scope>
    <source>
        <strain evidence="10 11">DSM 14324</strain>
    </source>
</reference>
<feature type="transmembrane region" description="Helical" evidence="8">
    <location>
        <begin position="50"/>
        <end position="72"/>
    </location>
</feature>
<dbReference type="CDD" id="cd06173">
    <property type="entry name" value="MFS_MefA_like"/>
    <property type="match status" value="1"/>
</dbReference>
<sequence length="659" mass="72124">MRNALNLMRSRFFAPFFWTQALGAFNDNVFKNVLLLLVTFVAVPRLGWDAGLINNLAAALFILPYLLFSAWGGQLADYRDKRQLIIALKWLELVTMSCAALAIWMDAYALLLGLLFMMGTQSALFGPVKYAILPQHVQRTELVQANAWVEMGTFLAILLGTLGAGILMALGGNQAHLLIGVTLVMVSLCGLGAALLVPPAPAQSRGQLKWQPFRGSWQVLSNAWRTPRIFRALIGISMFWFLGACYLTQLPLWTSHVVRGQAGAVTMLLAAFAVGVGLGSLICARLSAGRLEVGLVPIGAFVLALAGFDFAAHPALGTGINTLADLVGMPRFWWMLFDLTLIGVGGGLYIIPLYTLVQLRSSDEHRARMIAANNILNALFMVLSAAFGAVLIGVMGVTLHTFFASLAAISLLTALVCALLQARPMMRISIFVLVHMWYRLRIKGLENIPDEGAAIVVCNHVSFMDALVMGGASPRPLRFLMDKPIYESPWLNWFFRMAGAIPVASERRDPKGMRRALDLVSKALQNGEVVMLFPEGRLTRDGHMNEFRRGIELILRRDPVPVVPAALSGLWGSWSSRYDGVPFKGMPRRFRARVCLSFGAPVASETATRKSLQASVAALKINIDHRASNKPFKEPVVLTEPDAATGQEKRQAEPGSVER</sequence>
<evidence type="ECO:0000313" key="11">
    <source>
        <dbReference type="Proteomes" id="UP000256334"/>
    </source>
</evidence>
<evidence type="ECO:0000259" key="9">
    <source>
        <dbReference type="SMART" id="SM00563"/>
    </source>
</evidence>
<keyword evidence="2" id="KW-0813">Transport</keyword>
<dbReference type="Pfam" id="PF01553">
    <property type="entry name" value="Acyltransferase"/>
    <property type="match status" value="1"/>
</dbReference>
<proteinExistence type="predicted"/>
<feature type="transmembrane region" description="Helical" evidence="8">
    <location>
        <begin position="110"/>
        <end position="132"/>
    </location>
</feature>
<dbReference type="GO" id="GO:0005886">
    <property type="term" value="C:plasma membrane"/>
    <property type="evidence" value="ECO:0007669"/>
    <property type="project" value="UniProtKB-SubCell"/>
</dbReference>
<accession>A0A3D9DT91</accession>
<dbReference type="Proteomes" id="UP000256334">
    <property type="component" value="Unassembled WGS sequence"/>
</dbReference>
<comment type="caution">
    <text evidence="10">The sequence shown here is derived from an EMBL/GenBank/DDBJ whole genome shotgun (WGS) entry which is preliminary data.</text>
</comment>
<feature type="transmembrane region" description="Helical" evidence="8">
    <location>
        <begin position="332"/>
        <end position="354"/>
    </location>
</feature>
<protein>
    <submittedName>
        <fullName evidence="10">1-acyl-sn-glycerol-3-phosphate acyltransferase</fullName>
    </submittedName>
</protein>
<dbReference type="RefSeq" id="WP_245955239.1">
    <property type="nucleotide sequence ID" value="NZ_QRDJ01000008.1"/>
</dbReference>
<feature type="compositionally biased region" description="Basic and acidic residues" evidence="7">
    <location>
        <begin position="647"/>
        <end position="659"/>
    </location>
</feature>
<feature type="transmembrane region" description="Helical" evidence="8">
    <location>
        <begin position="84"/>
        <end position="104"/>
    </location>
</feature>
<dbReference type="SUPFAM" id="SSF69593">
    <property type="entry name" value="Glycerol-3-phosphate (1)-acyltransferase"/>
    <property type="match status" value="1"/>
</dbReference>
<feature type="transmembrane region" description="Helical" evidence="8">
    <location>
        <begin position="153"/>
        <end position="171"/>
    </location>
</feature>
<dbReference type="GO" id="GO:0022857">
    <property type="term" value="F:transmembrane transporter activity"/>
    <property type="evidence" value="ECO:0007669"/>
    <property type="project" value="InterPro"/>
</dbReference>
<feature type="transmembrane region" description="Helical" evidence="8">
    <location>
        <begin position="262"/>
        <end position="284"/>
    </location>
</feature>
<evidence type="ECO:0000256" key="3">
    <source>
        <dbReference type="ARBA" id="ARBA00022475"/>
    </source>
</evidence>
<feature type="transmembrane region" description="Helical" evidence="8">
    <location>
        <begin position="291"/>
        <end position="312"/>
    </location>
</feature>
<dbReference type="CDD" id="cd07989">
    <property type="entry name" value="LPLAT_AGPAT-like"/>
    <property type="match status" value="1"/>
</dbReference>
<dbReference type="SMART" id="SM00563">
    <property type="entry name" value="PlsC"/>
    <property type="match status" value="1"/>
</dbReference>
<dbReference type="Gene3D" id="1.20.1250.20">
    <property type="entry name" value="MFS general substrate transporter like domains"/>
    <property type="match status" value="1"/>
</dbReference>
<dbReference type="InterPro" id="IPR002123">
    <property type="entry name" value="Plipid/glycerol_acylTrfase"/>
</dbReference>
<keyword evidence="5 8" id="KW-1133">Transmembrane helix</keyword>
<evidence type="ECO:0000256" key="2">
    <source>
        <dbReference type="ARBA" id="ARBA00022448"/>
    </source>
</evidence>
<keyword evidence="10" id="KW-0012">Acyltransferase</keyword>
<dbReference type="InterPro" id="IPR036259">
    <property type="entry name" value="MFS_trans_sf"/>
</dbReference>
<feature type="transmembrane region" description="Helical" evidence="8">
    <location>
        <begin position="375"/>
        <end position="396"/>
    </location>
</feature>
<evidence type="ECO:0000256" key="8">
    <source>
        <dbReference type="SAM" id="Phobius"/>
    </source>
</evidence>
<dbReference type="Pfam" id="PF07690">
    <property type="entry name" value="MFS_1"/>
    <property type="match status" value="1"/>
</dbReference>
<gene>
    <name evidence="10" type="ORF">C8D72_2366</name>
</gene>
<feature type="transmembrane region" description="Helical" evidence="8">
    <location>
        <begin position="402"/>
        <end position="420"/>
    </location>
</feature>